<feature type="domain" description="Fibronectin type-III" evidence="27">
    <location>
        <begin position="439"/>
        <end position="545"/>
    </location>
</feature>
<dbReference type="Pfam" id="PF01030">
    <property type="entry name" value="Recep_L_domain"/>
    <property type="match status" value="2"/>
</dbReference>
<feature type="transmembrane region" description="Helical" evidence="24">
    <location>
        <begin position="832"/>
        <end position="853"/>
    </location>
</feature>
<evidence type="ECO:0000256" key="13">
    <source>
        <dbReference type="ARBA" id="ARBA00022989"/>
    </source>
</evidence>
<evidence type="ECO:0000256" key="1">
    <source>
        <dbReference type="ARBA" id="ARBA00001936"/>
    </source>
</evidence>
<evidence type="ECO:0000256" key="19">
    <source>
        <dbReference type="ARBA" id="ARBA00023211"/>
    </source>
</evidence>
<evidence type="ECO:0000259" key="26">
    <source>
        <dbReference type="PROSITE" id="PS50011"/>
    </source>
</evidence>
<evidence type="ECO:0000256" key="5">
    <source>
        <dbReference type="ARBA" id="ARBA00022685"/>
    </source>
</evidence>
<dbReference type="CDD" id="cd00063">
    <property type="entry name" value="FN3"/>
    <property type="match status" value="3"/>
</dbReference>
<evidence type="ECO:0000256" key="16">
    <source>
        <dbReference type="ARBA" id="ARBA00023157"/>
    </source>
</evidence>
<dbReference type="InterPro" id="IPR036116">
    <property type="entry name" value="FN3_sf"/>
</dbReference>
<dbReference type="CDD" id="cd00064">
    <property type="entry name" value="FU"/>
    <property type="match status" value="1"/>
</dbReference>
<keyword evidence="15" id="KW-0829">Tyrosine-protein kinase</keyword>
<dbReference type="Gene3D" id="3.30.200.20">
    <property type="entry name" value="Phosphorylase Kinase, domain 1"/>
    <property type="match status" value="1"/>
</dbReference>
<dbReference type="SMART" id="SM00261">
    <property type="entry name" value="FU"/>
    <property type="match status" value="1"/>
</dbReference>
<keyword evidence="11" id="KW-0418">Kinase</keyword>
<keyword evidence="9" id="KW-0677">Repeat</keyword>
<dbReference type="GO" id="GO:0005524">
    <property type="term" value="F:ATP binding"/>
    <property type="evidence" value="ECO:0007669"/>
    <property type="project" value="UniProtKB-UniRule"/>
</dbReference>
<dbReference type="Gene3D" id="3.80.20.20">
    <property type="entry name" value="Receptor L-domain"/>
    <property type="match status" value="2"/>
</dbReference>
<protein>
    <recommendedName>
        <fullName evidence="22">Tyrosine-protein kinase receptor</fullName>
        <ecNumber evidence="22">2.7.10.1</ecNumber>
    </recommendedName>
</protein>
<evidence type="ECO:0000256" key="14">
    <source>
        <dbReference type="ARBA" id="ARBA00023136"/>
    </source>
</evidence>
<evidence type="ECO:0000256" key="12">
    <source>
        <dbReference type="ARBA" id="ARBA00022840"/>
    </source>
</evidence>
<dbReference type="Pfam" id="PF00757">
    <property type="entry name" value="Furin-like"/>
    <property type="match status" value="1"/>
</dbReference>
<dbReference type="GO" id="GO:0043560">
    <property type="term" value="F:insulin receptor substrate binding"/>
    <property type="evidence" value="ECO:0007669"/>
    <property type="project" value="TreeGrafter"/>
</dbReference>
<dbReference type="SUPFAM" id="SSF52058">
    <property type="entry name" value="L domain-like"/>
    <property type="match status" value="2"/>
</dbReference>
<dbReference type="PROSITE" id="PS00109">
    <property type="entry name" value="PROTEIN_KINASE_TYR"/>
    <property type="match status" value="1"/>
</dbReference>
<dbReference type="PROSITE" id="PS50853">
    <property type="entry name" value="FN3"/>
    <property type="match status" value="2"/>
</dbReference>
<keyword evidence="8 25" id="KW-0732">Signal</keyword>
<dbReference type="InterPro" id="IPR000719">
    <property type="entry name" value="Prot_kinase_dom"/>
</dbReference>
<dbReference type="InterPro" id="IPR002011">
    <property type="entry name" value="Tyr_kinase_rcpt_2_CS"/>
</dbReference>
<evidence type="ECO:0000256" key="22">
    <source>
        <dbReference type="RuleBase" id="RU000312"/>
    </source>
</evidence>
<evidence type="ECO:0000256" key="10">
    <source>
        <dbReference type="ARBA" id="ARBA00022741"/>
    </source>
</evidence>
<feature type="domain" description="Fibronectin type-III" evidence="27">
    <location>
        <begin position="729"/>
        <end position="825"/>
    </location>
</feature>
<proteinExistence type="inferred from homology"/>
<comment type="cofactor">
    <cofactor evidence="1">
        <name>Mn(2+)</name>
        <dbReference type="ChEBI" id="CHEBI:29035"/>
    </cofactor>
</comment>
<comment type="caution">
    <text evidence="28">The sequence shown here is derived from an EMBL/GenBank/DDBJ whole genome shotgun (WGS) entry which is preliminary data.</text>
</comment>
<accession>A0AAN7ZGW5</accession>
<feature type="chain" id="PRO_5042917955" description="Tyrosine-protein kinase receptor" evidence="25">
    <location>
        <begin position="21"/>
        <end position="1236"/>
    </location>
</feature>
<evidence type="ECO:0000256" key="25">
    <source>
        <dbReference type="SAM" id="SignalP"/>
    </source>
</evidence>
<dbReference type="AlphaFoldDB" id="A0AAN7ZGW5"/>
<keyword evidence="16" id="KW-1015">Disulfide bond</keyword>
<dbReference type="PANTHER" id="PTHR24416">
    <property type="entry name" value="TYROSINE-PROTEIN KINASE RECEPTOR"/>
    <property type="match status" value="1"/>
</dbReference>
<dbReference type="Pfam" id="PF07714">
    <property type="entry name" value="PK_Tyr_Ser-Thr"/>
    <property type="match status" value="1"/>
</dbReference>
<dbReference type="InterPro" id="IPR003961">
    <property type="entry name" value="FN3_dom"/>
</dbReference>
<evidence type="ECO:0000256" key="3">
    <source>
        <dbReference type="ARBA" id="ARBA00022553"/>
    </source>
</evidence>
<evidence type="ECO:0000256" key="23">
    <source>
        <dbReference type="SAM" id="MobiDB-lite"/>
    </source>
</evidence>
<dbReference type="GO" id="GO:0030424">
    <property type="term" value="C:axon"/>
    <property type="evidence" value="ECO:0007669"/>
    <property type="project" value="TreeGrafter"/>
</dbReference>
<comment type="catalytic activity">
    <reaction evidence="20 22">
        <text>L-tyrosyl-[protein] + ATP = O-phospho-L-tyrosyl-[protein] + ADP + H(+)</text>
        <dbReference type="Rhea" id="RHEA:10596"/>
        <dbReference type="Rhea" id="RHEA-COMP:10136"/>
        <dbReference type="Rhea" id="RHEA-COMP:20101"/>
        <dbReference type="ChEBI" id="CHEBI:15378"/>
        <dbReference type="ChEBI" id="CHEBI:30616"/>
        <dbReference type="ChEBI" id="CHEBI:46858"/>
        <dbReference type="ChEBI" id="CHEBI:61978"/>
        <dbReference type="ChEBI" id="CHEBI:456216"/>
        <dbReference type="EC" id="2.7.10.1"/>
    </reaction>
</comment>
<evidence type="ECO:0000256" key="8">
    <source>
        <dbReference type="ARBA" id="ARBA00022729"/>
    </source>
</evidence>
<dbReference type="PROSITE" id="PS50011">
    <property type="entry name" value="PROTEIN_KINASE_DOM"/>
    <property type="match status" value="1"/>
</dbReference>
<keyword evidence="3 22" id="KW-0597">Phosphoprotein</keyword>
<keyword evidence="12 21" id="KW-0067">ATP-binding</keyword>
<evidence type="ECO:0000313" key="28">
    <source>
        <dbReference type="EMBL" id="KAK5643397.1"/>
    </source>
</evidence>
<dbReference type="InterPro" id="IPR006212">
    <property type="entry name" value="Furin_repeat"/>
</dbReference>
<evidence type="ECO:0000256" key="18">
    <source>
        <dbReference type="ARBA" id="ARBA00023180"/>
    </source>
</evidence>
<gene>
    <name evidence="28" type="ORF">RI129_007242</name>
</gene>
<dbReference type="GO" id="GO:0005009">
    <property type="term" value="F:insulin receptor activity"/>
    <property type="evidence" value="ECO:0007669"/>
    <property type="project" value="TreeGrafter"/>
</dbReference>
<feature type="domain" description="Protein kinase" evidence="26">
    <location>
        <begin position="891"/>
        <end position="1152"/>
    </location>
</feature>
<name>A0AAN7ZGW5_9COLE</name>
<evidence type="ECO:0000256" key="20">
    <source>
        <dbReference type="ARBA" id="ARBA00051243"/>
    </source>
</evidence>
<dbReference type="PROSITE" id="PS00239">
    <property type="entry name" value="RECEPTOR_TYR_KIN_II"/>
    <property type="match status" value="1"/>
</dbReference>
<dbReference type="GO" id="GO:0046872">
    <property type="term" value="F:metal ion binding"/>
    <property type="evidence" value="ECO:0007669"/>
    <property type="project" value="UniProtKB-KW"/>
</dbReference>
<evidence type="ECO:0000256" key="9">
    <source>
        <dbReference type="ARBA" id="ARBA00022737"/>
    </source>
</evidence>
<keyword evidence="6 22" id="KW-0812">Transmembrane</keyword>
<dbReference type="EC" id="2.7.10.1" evidence="22"/>
<dbReference type="InterPro" id="IPR050122">
    <property type="entry name" value="RTK"/>
</dbReference>
<keyword evidence="13 24" id="KW-1133">Transmembrane helix</keyword>
<dbReference type="InterPro" id="IPR020635">
    <property type="entry name" value="Tyr_kinase_cat_dom"/>
</dbReference>
<dbReference type="Pfam" id="PF00041">
    <property type="entry name" value="fn3"/>
    <property type="match status" value="1"/>
</dbReference>
<dbReference type="PROSITE" id="PS00107">
    <property type="entry name" value="PROTEIN_KINASE_ATP"/>
    <property type="match status" value="1"/>
</dbReference>
<dbReference type="InterPro" id="IPR001245">
    <property type="entry name" value="Ser-Thr/Tyr_kinase_cat_dom"/>
</dbReference>
<comment type="similarity">
    <text evidence="22">Belongs to the protein kinase superfamily. Tyr protein kinase family. Insulin receptor subfamily.</text>
</comment>
<dbReference type="Proteomes" id="UP001329430">
    <property type="component" value="Chromosome 5"/>
</dbReference>
<evidence type="ECO:0000256" key="17">
    <source>
        <dbReference type="ARBA" id="ARBA00023170"/>
    </source>
</evidence>
<dbReference type="SMART" id="SM00060">
    <property type="entry name" value="FN3"/>
    <property type="match status" value="3"/>
</dbReference>
<organism evidence="28 29">
    <name type="scientific">Pyrocoelia pectoralis</name>
    <dbReference type="NCBI Taxonomy" id="417401"/>
    <lineage>
        <taxon>Eukaryota</taxon>
        <taxon>Metazoa</taxon>
        <taxon>Ecdysozoa</taxon>
        <taxon>Arthropoda</taxon>
        <taxon>Hexapoda</taxon>
        <taxon>Insecta</taxon>
        <taxon>Pterygota</taxon>
        <taxon>Neoptera</taxon>
        <taxon>Endopterygota</taxon>
        <taxon>Coleoptera</taxon>
        <taxon>Polyphaga</taxon>
        <taxon>Elateriformia</taxon>
        <taxon>Elateroidea</taxon>
        <taxon>Lampyridae</taxon>
        <taxon>Lampyrinae</taxon>
        <taxon>Pyrocoelia</taxon>
    </lineage>
</organism>
<dbReference type="EMBL" id="JAVRBK010000005">
    <property type="protein sequence ID" value="KAK5643397.1"/>
    <property type="molecule type" value="Genomic_DNA"/>
</dbReference>
<dbReference type="Gene3D" id="2.10.220.10">
    <property type="entry name" value="Hormone Receptor, Insulin-like Growth Factor Receptor 1, Chain A, domain 2"/>
    <property type="match status" value="1"/>
</dbReference>
<evidence type="ECO:0000256" key="6">
    <source>
        <dbReference type="ARBA" id="ARBA00022692"/>
    </source>
</evidence>
<dbReference type="InterPro" id="IPR009030">
    <property type="entry name" value="Growth_fac_rcpt_cys_sf"/>
</dbReference>
<keyword evidence="18" id="KW-0325">Glycoprotein</keyword>
<dbReference type="SUPFAM" id="SSF56112">
    <property type="entry name" value="Protein kinase-like (PK-like)"/>
    <property type="match status" value="1"/>
</dbReference>
<dbReference type="SUPFAM" id="SSF57184">
    <property type="entry name" value="Growth factor receptor domain"/>
    <property type="match status" value="1"/>
</dbReference>
<dbReference type="GO" id="GO:0051897">
    <property type="term" value="P:positive regulation of phosphatidylinositol 3-kinase/protein kinase B signal transduction"/>
    <property type="evidence" value="ECO:0007669"/>
    <property type="project" value="TreeGrafter"/>
</dbReference>
<dbReference type="InterPro" id="IPR008266">
    <property type="entry name" value="Tyr_kinase_AS"/>
</dbReference>
<sequence>MLRQCLIVITCCLCFLPLHARLCEDVVVFNTVSEFEPNLRGCTVIIGHLKIVMERAKTHEFQNISFPELIEIRGYLLLYRVYGLTSLGKLFPNLSVIRGTTLFTDYSVVFRDVPHLQEIGLRNLKYIARGSTRIQNCPNLCYVDTINWTKISSPSHRLDYFETNEYCESCPSECNGYCWNENYCQALADDNCDNECYGCSEPRNPKRCYACKNYLDGSQCVSRCPRNKILHSAVGYCVTEAECPSVLNGTWWVFQGECINTCPPRYQQVSAEEGWCSYCGDKCVITCDGMLVDTIEAAQKLVGCTHIVDSLSIRVFSKSTADELEESLGMIEEIDGYLKVYRSYPLTSLNFLKNLRVIHGKELDNMRHSLIVFENQNLHKLWDWDNFKLTIKQGTISFHYNPMLCLKEIEQLSTVTGIQFSSVDVSSFSNGDKTACNHIDLNLSITHLNSRTIILNWDEFAVSAYETVVGYLLYYIEDPMGNMTIYDENDDCGTYGWDSVFVTNNSKEIDDLRPFTKYAYYIKIYTSPASIGGQTEIQYFTTLSDDPSIPLNIKSNSISSDRILLTWVLPEHMNGILNFYYLTVIAQEDDYSVALQRDFCKHPHVTYYVEHKSERAINLWSNSSANASCCEKKERFVDIFEDFCSLLEATDTVSPLQGGCGKRDWLATSAVDDQELIKIDPNATSYLVQGLRHFTNYIFLLKACNNESQCSASVMASNRTFKKIDADYIPSGLSADVIKSDTIFKWPEPKEPNSIIVAYQLQYKRVDLENAKNVTDCITHNSTVRGGKYVIQHLPPGQYAVRVKPISLAGEGKYSESIIFVIELPDNDISPVAIVVPVALITFCIFGAIYYFYYYKRKHRLDDLHLITNVNPDYAGPIYVEDEWEIERSDIEILKELGQGTFGMVYSGFIKSKNMPCAVKTANTYRNIDDEMTFLNEASVMKSFSDAHHVVKLVGVVSKGQPPFVVMELMTRGDLKSFLRRSRDSSSTLTCAEMYRMAAEIADGMLYLAAKKFVHRDLAARNCMVAADFTVKIGDFGMTRDIYETDYYRKETRGLMPVRWMSPESLADGVFTSDSDIWSYGVVLWEMATLAEQPYQGLANEQVLQFVIAQGTLERPHECPDLLYEIMDACWKWKPNNRPLFKDVVEKLESNVGQNFRLVSFYHSSDGEEYRLHCKDRVYNPPALTVPLGKNSAIHWNTSQDDVSIYSMDSKSNRPTPLLSSFENQSRNMPSGSSYR</sequence>
<evidence type="ECO:0000256" key="4">
    <source>
        <dbReference type="ARBA" id="ARBA00022679"/>
    </source>
</evidence>
<dbReference type="InterPro" id="IPR036941">
    <property type="entry name" value="Rcpt_L-dom_sf"/>
</dbReference>
<dbReference type="FunFam" id="1.10.510.10:FF:000528">
    <property type="entry name" value="Tyrosine-protein kinase receptor"/>
    <property type="match status" value="1"/>
</dbReference>
<dbReference type="InterPro" id="IPR017441">
    <property type="entry name" value="Protein_kinase_ATP_BS"/>
</dbReference>
<keyword evidence="7" id="KW-0479">Metal-binding</keyword>
<evidence type="ECO:0000256" key="15">
    <source>
        <dbReference type="ARBA" id="ARBA00023137"/>
    </source>
</evidence>
<dbReference type="PANTHER" id="PTHR24416:SF525">
    <property type="entry name" value="INSULIN-LIKE RECEPTOR"/>
    <property type="match status" value="1"/>
</dbReference>
<keyword evidence="10 21" id="KW-0547">Nucleotide-binding</keyword>
<evidence type="ECO:0000313" key="29">
    <source>
        <dbReference type="Proteomes" id="UP001329430"/>
    </source>
</evidence>
<dbReference type="InterPro" id="IPR006211">
    <property type="entry name" value="Furin-like_Cys-rich_dom"/>
</dbReference>
<evidence type="ECO:0000256" key="7">
    <source>
        <dbReference type="ARBA" id="ARBA00022723"/>
    </source>
</evidence>
<evidence type="ECO:0000259" key="27">
    <source>
        <dbReference type="PROSITE" id="PS50853"/>
    </source>
</evidence>
<dbReference type="GO" id="GO:0042593">
    <property type="term" value="P:glucose homeostasis"/>
    <property type="evidence" value="ECO:0007669"/>
    <property type="project" value="TreeGrafter"/>
</dbReference>
<dbReference type="Gene3D" id="2.60.40.10">
    <property type="entry name" value="Immunoglobulins"/>
    <property type="match status" value="3"/>
</dbReference>
<dbReference type="Gene3D" id="1.10.510.10">
    <property type="entry name" value="Transferase(Phosphotransferase) domain 1"/>
    <property type="match status" value="1"/>
</dbReference>
<dbReference type="InterPro" id="IPR011009">
    <property type="entry name" value="Kinase-like_dom_sf"/>
</dbReference>
<keyword evidence="5" id="KW-0165">Cleavage on pair of basic residues</keyword>
<keyword evidence="19" id="KW-0464">Manganese</keyword>
<dbReference type="SUPFAM" id="SSF49265">
    <property type="entry name" value="Fibronectin type III"/>
    <property type="match status" value="2"/>
</dbReference>
<dbReference type="PRINTS" id="PR00109">
    <property type="entry name" value="TYRKINASE"/>
</dbReference>
<feature type="region of interest" description="Disordered" evidence="23">
    <location>
        <begin position="1207"/>
        <end position="1236"/>
    </location>
</feature>
<keyword evidence="29" id="KW-1185">Reference proteome</keyword>
<dbReference type="GO" id="GO:0005899">
    <property type="term" value="C:insulin receptor complex"/>
    <property type="evidence" value="ECO:0007669"/>
    <property type="project" value="TreeGrafter"/>
</dbReference>
<dbReference type="GO" id="GO:0043410">
    <property type="term" value="P:positive regulation of MAPK cascade"/>
    <property type="evidence" value="ECO:0007669"/>
    <property type="project" value="TreeGrafter"/>
</dbReference>
<keyword evidence="17 22" id="KW-0675">Receptor</keyword>
<evidence type="ECO:0000256" key="2">
    <source>
        <dbReference type="ARBA" id="ARBA00004479"/>
    </source>
</evidence>
<comment type="subcellular location">
    <subcellularLocation>
        <location evidence="2">Membrane</location>
        <topology evidence="2">Single-pass type I membrane protein</topology>
    </subcellularLocation>
</comment>
<keyword evidence="4" id="KW-0808">Transferase</keyword>
<reference evidence="28 29" key="1">
    <citation type="journal article" date="2024" name="Insects">
        <title>An Improved Chromosome-Level Genome Assembly of the Firefly Pyrocoelia pectoralis.</title>
        <authorList>
            <person name="Fu X."/>
            <person name="Meyer-Rochow V.B."/>
            <person name="Ballantyne L."/>
            <person name="Zhu X."/>
        </authorList>
    </citation>
    <scope>NUCLEOTIDE SEQUENCE [LARGE SCALE GENOMIC DNA]</scope>
    <source>
        <strain evidence="28">XCY_ONT2</strain>
    </source>
</reference>
<dbReference type="SMART" id="SM00219">
    <property type="entry name" value="TyrKc"/>
    <property type="match status" value="1"/>
</dbReference>
<feature type="signal peptide" evidence="25">
    <location>
        <begin position="1"/>
        <end position="20"/>
    </location>
</feature>
<feature type="binding site" evidence="21">
    <location>
        <position position="920"/>
    </location>
    <ligand>
        <name>ATP</name>
        <dbReference type="ChEBI" id="CHEBI:30616"/>
    </ligand>
</feature>
<keyword evidence="14 24" id="KW-0472">Membrane</keyword>
<evidence type="ECO:0000256" key="24">
    <source>
        <dbReference type="SAM" id="Phobius"/>
    </source>
</evidence>
<evidence type="ECO:0000256" key="11">
    <source>
        <dbReference type="ARBA" id="ARBA00022777"/>
    </source>
</evidence>
<dbReference type="InterPro" id="IPR013783">
    <property type="entry name" value="Ig-like_fold"/>
</dbReference>
<dbReference type="InterPro" id="IPR000494">
    <property type="entry name" value="Rcpt_L-dom"/>
</dbReference>
<evidence type="ECO:0000256" key="21">
    <source>
        <dbReference type="PROSITE-ProRule" id="PRU10141"/>
    </source>
</evidence>